<evidence type="ECO:0000313" key="1">
    <source>
        <dbReference type="EMBL" id="KAG7439165.1"/>
    </source>
</evidence>
<gene>
    <name evidence="1" type="ORF">BT62DRAFT_1014296</name>
</gene>
<protein>
    <submittedName>
        <fullName evidence="1">Uncharacterized protein</fullName>
    </submittedName>
</protein>
<accession>A0A9P7VEP3</accession>
<proteinExistence type="predicted"/>
<dbReference type="Proteomes" id="UP000812287">
    <property type="component" value="Unassembled WGS sequence"/>
</dbReference>
<sequence>MSFSIGDVLGWKRAVGEHEFFLQATLPALKPPEVRPYAYSNVFCWKRSFKGITVVPAFPRFIHQHQRPSKFFEFTEQFQPSWNGSSHDSEFTFHDAFYCAFGASTSSLLSAHDMNMRRILRSNRHRAISRVDVRNNVSTNPSSLSGCWLIAASGEYLPVSYESTYAEARFEVPLLLRTEKKHRDDETWKPRVLLHFKVGDDFGTAIKKEPRNL</sequence>
<comment type="caution">
    <text evidence="1">The sequence shown here is derived from an EMBL/GenBank/DDBJ whole genome shotgun (WGS) entry which is preliminary data.</text>
</comment>
<evidence type="ECO:0000313" key="2">
    <source>
        <dbReference type="Proteomes" id="UP000812287"/>
    </source>
</evidence>
<keyword evidence="2" id="KW-1185">Reference proteome</keyword>
<name>A0A9P7VEP3_9AGAR</name>
<dbReference type="GeneID" id="66100476"/>
<dbReference type="AlphaFoldDB" id="A0A9P7VEP3"/>
<reference evidence="1" key="1">
    <citation type="submission" date="2020-11" db="EMBL/GenBank/DDBJ databases">
        <title>Adaptations for nitrogen fixation in a non-lichenized fungal sporocarp promotes dispersal by wood-feeding termites.</title>
        <authorList>
            <consortium name="DOE Joint Genome Institute"/>
            <person name="Koch R.A."/>
            <person name="Yoon G."/>
            <person name="Arayal U."/>
            <person name="Lail K."/>
            <person name="Amirebrahimi M."/>
            <person name="Labutti K."/>
            <person name="Lipzen A."/>
            <person name="Riley R."/>
            <person name="Barry K."/>
            <person name="Henrissat B."/>
            <person name="Grigoriev I.V."/>
            <person name="Herr J.R."/>
            <person name="Aime M.C."/>
        </authorList>
    </citation>
    <scope>NUCLEOTIDE SEQUENCE</scope>
    <source>
        <strain evidence="1">MCA 3950</strain>
    </source>
</reference>
<organism evidence="1 2">
    <name type="scientific">Guyanagaster necrorhizus</name>
    <dbReference type="NCBI Taxonomy" id="856835"/>
    <lineage>
        <taxon>Eukaryota</taxon>
        <taxon>Fungi</taxon>
        <taxon>Dikarya</taxon>
        <taxon>Basidiomycota</taxon>
        <taxon>Agaricomycotina</taxon>
        <taxon>Agaricomycetes</taxon>
        <taxon>Agaricomycetidae</taxon>
        <taxon>Agaricales</taxon>
        <taxon>Marasmiineae</taxon>
        <taxon>Physalacriaceae</taxon>
        <taxon>Guyanagaster</taxon>
    </lineage>
</organism>
<dbReference type="EMBL" id="MU250612">
    <property type="protein sequence ID" value="KAG7439165.1"/>
    <property type="molecule type" value="Genomic_DNA"/>
</dbReference>
<dbReference type="RefSeq" id="XP_043032669.1">
    <property type="nucleotide sequence ID" value="XM_043178189.1"/>
</dbReference>